<dbReference type="Pfam" id="PF22039">
    <property type="entry name" value="HUTI_composite_bact"/>
    <property type="match status" value="1"/>
</dbReference>
<evidence type="ECO:0000259" key="4">
    <source>
        <dbReference type="Pfam" id="PF07969"/>
    </source>
</evidence>
<evidence type="ECO:0000313" key="7">
    <source>
        <dbReference type="Proteomes" id="UP000646523"/>
    </source>
</evidence>
<evidence type="ECO:0000256" key="2">
    <source>
        <dbReference type="ARBA" id="ARBA00022801"/>
    </source>
</evidence>
<dbReference type="Gene3D" id="3.20.20.140">
    <property type="entry name" value="Metal-dependent hydrolases"/>
    <property type="match status" value="1"/>
</dbReference>
<dbReference type="InterPro" id="IPR032466">
    <property type="entry name" value="Metal_Hydrolase"/>
</dbReference>
<dbReference type="GO" id="GO:0046872">
    <property type="term" value="F:metal ion binding"/>
    <property type="evidence" value="ECO:0007669"/>
    <property type="project" value="UniProtKB-KW"/>
</dbReference>
<comment type="caution">
    <text evidence="6">The sequence shown here is derived from an EMBL/GenBank/DDBJ whole genome shotgun (WGS) entry which is preliminary data.</text>
</comment>
<keyword evidence="1" id="KW-0479">Metal-binding</keyword>
<dbReference type="Proteomes" id="UP000646523">
    <property type="component" value="Unassembled WGS sequence"/>
</dbReference>
<dbReference type="Gene3D" id="3.10.310.70">
    <property type="match status" value="1"/>
</dbReference>
<dbReference type="EMBL" id="BMNH01000027">
    <property type="protein sequence ID" value="GGO79086.1"/>
    <property type="molecule type" value="Genomic_DNA"/>
</dbReference>
<dbReference type="InterPro" id="IPR033932">
    <property type="entry name" value="YtcJ-like"/>
</dbReference>
<keyword evidence="2" id="KW-0378">Hydrolase</keyword>
<reference evidence="6" key="1">
    <citation type="journal article" date="2014" name="Int. J. Syst. Evol. Microbiol.">
        <title>Complete genome sequence of Corynebacterium casei LMG S-19264T (=DSM 44701T), isolated from a smear-ripened cheese.</title>
        <authorList>
            <consortium name="US DOE Joint Genome Institute (JGI-PGF)"/>
            <person name="Walter F."/>
            <person name="Albersmeier A."/>
            <person name="Kalinowski J."/>
            <person name="Ruckert C."/>
        </authorList>
    </citation>
    <scope>NUCLEOTIDE SEQUENCE</scope>
    <source>
        <strain evidence="6">CGMCC 4.7368</strain>
    </source>
</reference>
<dbReference type="InterPro" id="IPR054418">
    <property type="entry name" value="MQNX/HUTI_composite_N"/>
</dbReference>
<sequence>MAVNDMPVRLLRCERIRTMAPTGAPQVVDALAVAGDRVAAAGPLAELRERFPSAPEIDLGGGCALPGFVDAHLHLTMAARDSVGADVSADVTASEDRLAQRLRAAAATLPAGAWLRASRYDHVRTTGGRVVDRHDLDRWVPDRPVLVAHVGAHWGVVNSAALAAAGLTDDSPDPPGGSLGRDGAGRLNGVLYEQALFDLAYPSLARRPPVVPPPGEDELLAGLDAASARFLSAGITSIGDAMVGPDELRLLQAARARDRLRQRVTALVTYPHADHLIAAGIQDGFGDDWLRLGGIKAFVDGAVAGLTCWLSEPFHGTDDHGMPVVTPEELTDLALRVHSAGLRLAVHANGDRAIALLLDAIEHARRRRPDITTRHRIEHCSVVDEAIVERIAALNLIPVPFAGYVTFHGDALVDAYGEERLGRMFAHRRLLDAGITVAGSSDYPCGPYEPLFGVKSCVTRRTRAGRVLGGHQRISTAEALALFGTGAAAAAGEEDRKGRLAPGYLADLVVLAADPFEVPPDELDRIPVTQTWVGGAPAWAADSTTC</sequence>
<dbReference type="InterPro" id="IPR011059">
    <property type="entry name" value="Metal-dep_hydrolase_composite"/>
</dbReference>
<organism evidence="6 7">
    <name type="scientific">Nonomuraea cavernae</name>
    <dbReference type="NCBI Taxonomy" id="2045107"/>
    <lineage>
        <taxon>Bacteria</taxon>
        <taxon>Bacillati</taxon>
        <taxon>Actinomycetota</taxon>
        <taxon>Actinomycetes</taxon>
        <taxon>Streptosporangiales</taxon>
        <taxon>Streptosporangiaceae</taxon>
        <taxon>Nonomuraea</taxon>
    </lineage>
</organism>
<dbReference type="InterPro" id="IPR013108">
    <property type="entry name" value="Amidohydro_3"/>
</dbReference>
<dbReference type="SUPFAM" id="SSF51556">
    <property type="entry name" value="Metallo-dependent hydrolases"/>
    <property type="match status" value="1"/>
</dbReference>
<dbReference type="Pfam" id="PF07969">
    <property type="entry name" value="Amidohydro_3"/>
    <property type="match status" value="1"/>
</dbReference>
<feature type="domain" description="Amidohydrolase 3" evidence="4">
    <location>
        <begin position="56"/>
        <end position="536"/>
    </location>
</feature>
<dbReference type="CDD" id="cd01300">
    <property type="entry name" value="YtcJ_like"/>
    <property type="match status" value="1"/>
</dbReference>
<dbReference type="Gene3D" id="2.30.40.10">
    <property type="entry name" value="Urease, subunit C, domain 1"/>
    <property type="match status" value="1"/>
</dbReference>
<dbReference type="AlphaFoldDB" id="A0A917Z9V0"/>
<evidence type="ECO:0000259" key="5">
    <source>
        <dbReference type="Pfam" id="PF22039"/>
    </source>
</evidence>
<dbReference type="PANTHER" id="PTHR22642">
    <property type="entry name" value="IMIDAZOLONEPROPIONASE"/>
    <property type="match status" value="1"/>
</dbReference>
<dbReference type="RefSeq" id="WP_189127801.1">
    <property type="nucleotide sequence ID" value="NZ_BMNH01000027.1"/>
</dbReference>
<dbReference type="GO" id="GO:0016810">
    <property type="term" value="F:hydrolase activity, acting on carbon-nitrogen (but not peptide) bonds"/>
    <property type="evidence" value="ECO:0007669"/>
    <property type="project" value="InterPro"/>
</dbReference>
<dbReference type="SUPFAM" id="SSF51338">
    <property type="entry name" value="Composite domain of metallo-dependent hydrolases"/>
    <property type="match status" value="1"/>
</dbReference>
<evidence type="ECO:0000256" key="3">
    <source>
        <dbReference type="ARBA" id="ARBA00022833"/>
    </source>
</evidence>
<proteinExistence type="predicted"/>
<dbReference type="PANTHER" id="PTHR22642:SF2">
    <property type="entry name" value="PROTEIN LONG AFTER FAR-RED 3"/>
    <property type="match status" value="1"/>
</dbReference>
<evidence type="ECO:0000256" key="1">
    <source>
        <dbReference type="ARBA" id="ARBA00022723"/>
    </source>
</evidence>
<reference evidence="6" key="2">
    <citation type="submission" date="2020-09" db="EMBL/GenBank/DDBJ databases">
        <authorList>
            <person name="Sun Q."/>
            <person name="Zhou Y."/>
        </authorList>
    </citation>
    <scope>NUCLEOTIDE SEQUENCE</scope>
    <source>
        <strain evidence="6">CGMCC 4.7368</strain>
    </source>
</reference>
<name>A0A917Z9V0_9ACTN</name>
<keyword evidence="3" id="KW-0862">Zinc</keyword>
<protein>
    <submittedName>
        <fullName evidence="6">Amidohydrolase</fullName>
    </submittedName>
</protein>
<accession>A0A917Z9V0</accession>
<evidence type="ECO:0000313" key="6">
    <source>
        <dbReference type="EMBL" id="GGO79086.1"/>
    </source>
</evidence>
<gene>
    <name evidence="6" type="ORF">GCM10012289_62580</name>
</gene>
<feature type="domain" description="Aminodeoxyfutalosine deaminase/Imidazolonepropionase-like composite" evidence="5">
    <location>
        <begin position="30"/>
        <end position="54"/>
    </location>
</feature>
<keyword evidence="7" id="KW-1185">Reference proteome</keyword>